<dbReference type="Proteomes" id="UP000763505">
    <property type="component" value="Unassembled WGS sequence"/>
</dbReference>
<gene>
    <name evidence="1" type="ORF">K8V35_05785</name>
</gene>
<evidence type="ECO:0000313" key="2">
    <source>
        <dbReference type="Proteomes" id="UP000763505"/>
    </source>
</evidence>
<feature type="non-terminal residue" evidence="1">
    <location>
        <position position="64"/>
    </location>
</feature>
<reference evidence="1" key="2">
    <citation type="submission" date="2021-09" db="EMBL/GenBank/DDBJ databases">
        <authorList>
            <person name="Gilroy R."/>
        </authorList>
    </citation>
    <scope>NUCLEOTIDE SEQUENCE</scope>
    <source>
        <strain evidence="1">6019</strain>
    </source>
</reference>
<name>A0A921JC56_9STAP</name>
<organism evidence="1 2">
    <name type="scientific">Aliicoccus persicus</name>
    <dbReference type="NCBI Taxonomy" id="930138"/>
    <lineage>
        <taxon>Bacteria</taxon>
        <taxon>Bacillati</taxon>
        <taxon>Bacillota</taxon>
        <taxon>Bacilli</taxon>
        <taxon>Bacillales</taxon>
        <taxon>Staphylococcaceae</taxon>
        <taxon>Aliicoccus</taxon>
    </lineage>
</organism>
<protein>
    <submittedName>
        <fullName evidence="1">Uncharacterized protein</fullName>
    </submittedName>
</protein>
<dbReference type="AlphaFoldDB" id="A0A921JC56"/>
<reference evidence="1" key="1">
    <citation type="journal article" date="2021" name="PeerJ">
        <title>Extensive microbial diversity within the chicken gut microbiome revealed by metagenomics and culture.</title>
        <authorList>
            <person name="Gilroy R."/>
            <person name="Ravi A."/>
            <person name="Getino M."/>
            <person name="Pursley I."/>
            <person name="Horton D.L."/>
            <person name="Alikhan N.F."/>
            <person name="Baker D."/>
            <person name="Gharbi K."/>
            <person name="Hall N."/>
            <person name="Watson M."/>
            <person name="Adriaenssens E.M."/>
            <person name="Foster-Nyarko E."/>
            <person name="Jarju S."/>
            <person name="Secka A."/>
            <person name="Antonio M."/>
            <person name="Oren A."/>
            <person name="Chaudhuri R.R."/>
            <person name="La Ragione R."/>
            <person name="Hildebrand F."/>
            <person name="Pallen M.J."/>
        </authorList>
    </citation>
    <scope>NUCLEOTIDE SEQUENCE</scope>
    <source>
        <strain evidence="1">6019</strain>
    </source>
</reference>
<accession>A0A921JC56</accession>
<evidence type="ECO:0000313" key="1">
    <source>
        <dbReference type="EMBL" id="HJE19845.1"/>
    </source>
</evidence>
<comment type="caution">
    <text evidence="1">The sequence shown here is derived from an EMBL/GenBank/DDBJ whole genome shotgun (WGS) entry which is preliminary data.</text>
</comment>
<proteinExistence type="predicted"/>
<dbReference type="EMBL" id="DYYI01000064">
    <property type="protein sequence ID" value="HJE19845.1"/>
    <property type="molecule type" value="Genomic_DNA"/>
</dbReference>
<sequence length="64" mass="7691">MKLHFYKKTFPPVQNGCLRYYDYHNGIAGYSKKQDLSNYYGYLTFEQLEEKIKIKRADATKRAF</sequence>